<evidence type="ECO:0000313" key="2">
    <source>
        <dbReference type="EMBL" id="KAA0719897.1"/>
    </source>
</evidence>
<gene>
    <name evidence="2" type="ORF">E1301_Tti011676</name>
</gene>
<protein>
    <submittedName>
        <fullName evidence="2">Uncharacterized protein</fullName>
    </submittedName>
</protein>
<feature type="transmembrane region" description="Helical" evidence="1">
    <location>
        <begin position="73"/>
        <end position="94"/>
    </location>
</feature>
<evidence type="ECO:0000313" key="3">
    <source>
        <dbReference type="Proteomes" id="UP000324632"/>
    </source>
</evidence>
<keyword evidence="1" id="KW-0812">Transmembrane</keyword>
<name>A0A5A9PGS8_9TELE</name>
<organism evidence="2 3">
    <name type="scientific">Triplophysa tibetana</name>
    <dbReference type="NCBI Taxonomy" id="1572043"/>
    <lineage>
        <taxon>Eukaryota</taxon>
        <taxon>Metazoa</taxon>
        <taxon>Chordata</taxon>
        <taxon>Craniata</taxon>
        <taxon>Vertebrata</taxon>
        <taxon>Euteleostomi</taxon>
        <taxon>Actinopterygii</taxon>
        <taxon>Neopterygii</taxon>
        <taxon>Teleostei</taxon>
        <taxon>Ostariophysi</taxon>
        <taxon>Cypriniformes</taxon>
        <taxon>Nemacheilidae</taxon>
        <taxon>Triplophysa</taxon>
    </lineage>
</organism>
<proteinExistence type="predicted"/>
<evidence type="ECO:0000256" key="1">
    <source>
        <dbReference type="SAM" id="Phobius"/>
    </source>
</evidence>
<accession>A0A5A9PGS8</accession>
<dbReference type="AlphaFoldDB" id="A0A5A9PGS8"/>
<dbReference type="Gene3D" id="2.60.40.640">
    <property type="match status" value="1"/>
</dbReference>
<comment type="caution">
    <text evidence="2">The sequence shown here is derived from an EMBL/GenBank/DDBJ whole genome shotgun (WGS) entry which is preliminary data.</text>
</comment>
<keyword evidence="1" id="KW-0472">Membrane</keyword>
<dbReference type="InterPro" id="IPR014752">
    <property type="entry name" value="Arrestin-like_C"/>
</dbReference>
<keyword evidence="3" id="KW-1185">Reference proteome</keyword>
<dbReference type="Proteomes" id="UP000324632">
    <property type="component" value="Chromosome 6"/>
</dbReference>
<dbReference type="EMBL" id="SOYY01000006">
    <property type="protein sequence ID" value="KAA0719897.1"/>
    <property type="molecule type" value="Genomic_DNA"/>
</dbReference>
<sequence>MTSALVEGWRNEIREPQRSARVVLFDDMGKLQEFEITFTNSKVVYNPGESISGTVRVKTNHSLQFKAQRIDVWIVYLCALGNILFLMSCCWFRFDLTTKSSQGRYERYMLCGFQQQCGVRMCIDTCHLFPRVN</sequence>
<keyword evidence="1" id="KW-1133">Transmembrane helix</keyword>
<reference evidence="2 3" key="1">
    <citation type="journal article" date="2019" name="Mol. Ecol. Resour.">
        <title>Chromosome-level genome assembly of Triplophysa tibetana, a fish adapted to the harsh high-altitude environment of the Tibetan Plateau.</title>
        <authorList>
            <person name="Yang X."/>
            <person name="Liu H."/>
            <person name="Ma Z."/>
            <person name="Zou Y."/>
            <person name="Zou M."/>
            <person name="Mao Y."/>
            <person name="Li X."/>
            <person name="Wang H."/>
            <person name="Chen T."/>
            <person name="Wang W."/>
            <person name="Yang R."/>
        </authorList>
    </citation>
    <scope>NUCLEOTIDE SEQUENCE [LARGE SCALE GENOMIC DNA]</scope>
    <source>
        <strain evidence="2">TTIB1903HZAU</strain>
        <tissue evidence="2">Muscle</tissue>
    </source>
</reference>